<sequence length="140" mass="14981">MARTLYADSPAVPETLEPSGWGRHLGVSDDIADGLYSDQLGALIFVRKLVRCGYAFNAVIAALLWVSIAVWARYCDLRTLHDCTSVPGLSAHCDPALPGWILGTAGGFVAAAVVFVLLSLPCFVVGYAVRWAARAMADRN</sequence>
<keyword evidence="1" id="KW-0472">Membrane</keyword>
<evidence type="ECO:0000313" key="3">
    <source>
        <dbReference type="Proteomes" id="UP000267164"/>
    </source>
</evidence>
<keyword evidence="1" id="KW-1133">Transmembrane helix</keyword>
<dbReference type="AlphaFoldDB" id="A0A386ZCW8"/>
<dbReference type="OrthoDB" id="4554377at2"/>
<keyword evidence="1" id="KW-0812">Transmembrane</keyword>
<reference evidence="2 3" key="1">
    <citation type="submission" date="2018-09" db="EMBL/GenBank/DDBJ databases">
        <title>Nocardia yunnanensis sp. nov., an actinomycete isolated from a soil sample.</title>
        <authorList>
            <person name="Zhang J."/>
        </authorList>
    </citation>
    <scope>NUCLEOTIDE SEQUENCE [LARGE SCALE GENOMIC DNA]</scope>
    <source>
        <strain evidence="2 3">CFHS0054</strain>
    </source>
</reference>
<dbReference type="Proteomes" id="UP000267164">
    <property type="component" value="Chromosome"/>
</dbReference>
<evidence type="ECO:0000313" key="2">
    <source>
        <dbReference type="EMBL" id="AYF75356.1"/>
    </source>
</evidence>
<protein>
    <submittedName>
        <fullName evidence="2">Uncharacterized protein</fullName>
    </submittedName>
</protein>
<organism evidence="2 3">
    <name type="scientific">Nocardia yunnanensis</name>
    <dbReference type="NCBI Taxonomy" id="2382165"/>
    <lineage>
        <taxon>Bacteria</taxon>
        <taxon>Bacillati</taxon>
        <taxon>Actinomycetota</taxon>
        <taxon>Actinomycetes</taxon>
        <taxon>Mycobacteriales</taxon>
        <taxon>Nocardiaceae</taxon>
        <taxon>Nocardia</taxon>
    </lineage>
</organism>
<dbReference type="EMBL" id="CP032568">
    <property type="protein sequence ID" value="AYF75356.1"/>
    <property type="molecule type" value="Genomic_DNA"/>
</dbReference>
<accession>A0A386ZCW8</accession>
<name>A0A386ZCW8_9NOCA</name>
<feature type="transmembrane region" description="Helical" evidence="1">
    <location>
        <begin position="54"/>
        <end position="72"/>
    </location>
</feature>
<dbReference type="KEGG" id="nyu:D7D52_17450"/>
<proteinExistence type="predicted"/>
<feature type="transmembrane region" description="Helical" evidence="1">
    <location>
        <begin position="105"/>
        <end position="129"/>
    </location>
</feature>
<gene>
    <name evidence="2" type="ORF">D7D52_17450</name>
</gene>
<keyword evidence="3" id="KW-1185">Reference proteome</keyword>
<evidence type="ECO:0000256" key="1">
    <source>
        <dbReference type="SAM" id="Phobius"/>
    </source>
</evidence>